<organism evidence="6 7">
    <name type="scientific">Sphaceloma murrayae</name>
    <dbReference type="NCBI Taxonomy" id="2082308"/>
    <lineage>
        <taxon>Eukaryota</taxon>
        <taxon>Fungi</taxon>
        <taxon>Dikarya</taxon>
        <taxon>Ascomycota</taxon>
        <taxon>Pezizomycotina</taxon>
        <taxon>Dothideomycetes</taxon>
        <taxon>Dothideomycetidae</taxon>
        <taxon>Myriangiales</taxon>
        <taxon>Elsinoaceae</taxon>
        <taxon>Sphaceloma</taxon>
    </lineage>
</organism>
<dbReference type="AlphaFoldDB" id="A0A2K1QGC0"/>
<sequence>MSTYTGTCHCGQTAFEATLTPEQAKHALCHCEACQKLGGGAYTINSVTPKSALKFTKGEDVLKEYIYKGDSGKDVHCYYCPNCTTHIFHKADVMGGDQIIIRTGLLEEGRKNFSAGIEMYGKDRMPWVKESAPTFPVFPPA</sequence>
<name>A0A2K1QGC0_9PEZI</name>
<dbReference type="GO" id="GO:0046872">
    <property type="term" value="F:metal ion binding"/>
    <property type="evidence" value="ECO:0007669"/>
    <property type="project" value="UniProtKB-KW"/>
</dbReference>
<evidence type="ECO:0000256" key="2">
    <source>
        <dbReference type="ARBA" id="ARBA00022723"/>
    </source>
</evidence>
<dbReference type="Pfam" id="PF04828">
    <property type="entry name" value="GFA"/>
    <property type="match status" value="1"/>
</dbReference>
<keyword evidence="2" id="KW-0479">Metal-binding</keyword>
<protein>
    <recommendedName>
        <fullName evidence="5">CENP-V/GFA domain-containing protein</fullName>
    </recommendedName>
</protein>
<dbReference type="SUPFAM" id="SSF51316">
    <property type="entry name" value="Mss4-like"/>
    <property type="match status" value="1"/>
</dbReference>
<evidence type="ECO:0000313" key="7">
    <source>
        <dbReference type="Proteomes" id="UP000243797"/>
    </source>
</evidence>
<keyword evidence="4" id="KW-0456">Lyase</keyword>
<dbReference type="Gene3D" id="3.90.1590.10">
    <property type="entry name" value="glutathione-dependent formaldehyde- activating enzyme (gfa)"/>
    <property type="match status" value="1"/>
</dbReference>
<proteinExistence type="inferred from homology"/>
<keyword evidence="7" id="KW-1185">Reference proteome</keyword>
<dbReference type="PANTHER" id="PTHR33337:SF30">
    <property type="entry name" value="DUF636 DOMAIN PROTEIN (AFU_ORTHOLOGUE AFUA_1G03180)"/>
    <property type="match status" value="1"/>
</dbReference>
<evidence type="ECO:0000256" key="4">
    <source>
        <dbReference type="ARBA" id="ARBA00023239"/>
    </source>
</evidence>
<reference evidence="6 7" key="1">
    <citation type="submission" date="2017-06" db="EMBL/GenBank/DDBJ databases">
        <title>Draft genome sequence of a variant of Elsinoe murrayae.</title>
        <authorList>
            <person name="Cheng Q."/>
        </authorList>
    </citation>
    <scope>NUCLEOTIDE SEQUENCE [LARGE SCALE GENOMIC DNA]</scope>
    <source>
        <strain evidence="6 7">CQ-2017a</strain>
    </source>
</reference>
<comment type="similarity">
    <text evidence="1">Belongs to the Gfa family.</text>
</comment>
<dbReference type="InParanoid" id="A0A2K1QGC0"/>
<comment type="caution">
    <text evidence="6">The sequence shown here is derived from an EMBL/GenBank/DDBJ whole genome shotgun (WGS) entry which is preliminary data.</text>
</comment>
<evidence type="ECO:0000256" key="3">
    <source>
        <dbReference type="ARBA" id="ARBA00022833"/>
    </source>
</evidence>
<dbReference type="PANTHER" id="PTHR33337">
    <property type="entry name" value="GFA DOMAIN-CONTAINING PROTEIN"/>
    <property type="match status" value="1"/>
</dbReference>
<dbReference type="InterPro" id="IPR006913">
    <property type="entry name" value="CENP-V/GFA"/>
</dbReference>
<evidence type="ECO:0000259" key="5">
    <source>
        <dbReference type="PROSITE" id="PS51891"/>
    </source>
</evidence>
<dbReference type="Proteomes" id="UP000243797">
    <property type="component" value="Unassembled WGS sequence"/>
</dbReference>
<evidence type="ECO:0000256" key="1">
    <source>
        <dbReference type="ARBA" id="ARBA00005495"/>
    </source>
</evidence>
<dbReference type="InterPro" id="IPR011057">
    <property type="entry name" value="Mss4-like_sf"/>
</dbReference>
<keyword evidence="3" id="KW-0862">Zinc</keyword>
<feature type="domain" description="CENP-V/GFA" evidence="5">
    <location>
        <begin position="4"/>
        <end position="128"/>
    </location>
</feature>
<dbReference type="PROSITE" id="PS51891">
    <property type="entry name" value="CENP_V_GFA"/>
    <property type="match status" value="1"/>
</dbReference>
<dbReference type="EMBL" id="NKHZ01000089">
    <property type="protein sequence ID" value="PNS13941.1"/>
    <property type="molecule type" value="Genomic_DNA"/>
</dbReference>
<dbReference type="OrthoDB" id="1601230at2759"/>
<dbReference type="STRING" id="2082308.A0A2K1QGC0"/>
<gene>
    <name evidence="6" type="ORF">CAC42_1432</name>
</gene>
<accession>A0A2K1QGC0</accession>
<dbReference type="GO" id="GO:0016846">
    <property type="term" value="F:carbon-sulfur lyase activity"/>
    <property type="evidence" value="ECO:0007669"/>
    <property type="project" value="InterPro"/>
</dbReference>
<evidence type="ECO:0000313" key="6">
    <source>
        <dbReference type="EMBL" id="PNS13941.1"/>
    </source>
</evidence>